<dbReference type="GO" id="GO:0042773">
    <property type="term" value="P:ATP synthesis coupled electron transport"/>
    <property type="evidence" value="ECO:0007669"/>
    <property type="project" value="InterPro"/>
</dbReference>
<evidence type="ECO:0000256" key="3">
    <source>
        <dbReference type="ARBA" id="ARBA00022989"/>
    </source>
</evidence>
<evidence type="ECO:0000256" key="1">
    <source>
        <dbReference type="ARBA" id="ARBA00004127"/>
    </source>
</evidence>
<comment type="subcellular location">
    <subcellularLocation>
        <location evidence="5">Cell membrane</location>
        <topology evidence="5">Multi-pass membrane protein</topology>
    </subcellularLocation>
    <subcellularLocation>
        <location evidence="1">Endomembrane system</location>
        <topology evidence="1">Multi-pass membrane protein</topology>
    </subcellularLocation>
    <subcellularLocation>
        <location evidence="6">Membrane</location>
        <topology evidence="6">Multi-pass membrane protein</topology>
    </subcellularLocation>
</comment>
<protein>
    <recommendedName>
        <fullName evidence="5">NADH-quinone oxidoreductase subunit N</fullName>
        <ecNumber evidence="5">7.1.1.-</ecNumber>
    </recommendedName>
    <alternativeName>
        <fullName evidence="5">NADH dehydrogenase I subunit N</fullName>
    </alternativeName>
    <alternativeName>
        <fullName evidence="5">NDH-1 subunit N</fullName>
    </alternativeName>
</protein>
<feature type="transmembrane region" description="Helical" evidence="5">
    <location>
        <begin position="327"/>
        <end position="348"/>
    </location>
</feature>
<feature type="transmembrane region" description="Helical" evidence="5">
    <location>
        <begin position="295"/>
        <end position="315"/>
    </location>
</feature>
<comment type="caution">
    <text evidence="8">The sequence shown here is derived from an EMBL/GenBank/DDBJ whole genome shotgun (WGS) entry which is preliminary data.</text>
</comment>
<dbReference type="InterPro" id="IPR010096">
    <property type="entry name" value="NADH-Q_OxRdtase_suN/2"/>
</dbReference>
<feature type="transmembrane region" description="Helical" evidence="5">
    <location>
        <begin position="12"/>
        <end position="28"/>
    </location>
</feature>
<evidence type="ECO:0000259" key="7">
    <source>
        <dbReference type="Pfam" id="PF00361"/>
    </source>
</evidence>
<feature type="transmembrane region" description="Helical" evidence="5">
    <location>
        <begin position="404"/>
        <end position="426"/>
    </location>
</feature>
<proteinExistence type="inferred from homology"/>
<organism evidence="8 9">
    <name type="scientific">Candidatus Segetimicrobium genomatis</name>
    <dbReference type="NCBI Taxonomy" id="2569760"/>
    <lineage>
        <taxon>Bacteria</taxon>
        <taxon>Bacillati</taxon>
        <taxon>Candidatus Sysuimicrobiota</taxon>
        <taxon>Candidatus Sysuimicrobiia</taxon>
        <taxon>Candidatus Sysuimicrobiales</taxon>
        <taxon>Candidatus Segetimicrobiaceae</taxon>
        <taxon>Candidatus Segetimicrobium</taxon>
    </lineage>
</organism>
<keyword evidence="5" id="KW-0830">Ubiquinone</keyword>
<feature type="domain" description="NADH:quinone oxidoreductase/Mrp antiporter transmembrane" evidence="7">
    <location>
        <begin position="123"/>
        <end position="418"/>
    </location>
</feature>
<evidence type="ECO:0000313" key="8">
    <source>
        <dbReference type="EMBL" id="TMI88666.1"/>
    </source>
</evidence>
<feature type="transmembrane region" description="Helical" evidence="5">
    <location>
        <begin position="263"/>
        <end position="283"/>
    </location>
</feature>
<name>A0A537JZL9_9BACT</name>
<dbReference type="GO" id="GO:0005886">
    <property type="term" value="C:plasma membrane"/>
    <property type="evidence" value="ECO:0007669"/>
    <property type="project" value="UniProtKB-SubCell"/>
</dbReference>
<sequence>MTANLGAITPELLIAALGVVLLVVDLVTAPSQKRLAGWIGVGGLLVALVPTAELLGGPPHFAFAETYAIDAFAAFFKGIAILSGVLVLLAAMEFFQGRKTRYEGEIYSLIVFMVLGLAMMAAAADLILLFLAIEFVSLISYVLAGALKGDPKSNEAGIKYFFFGAAASAAMLYGFSFLYGAAGTTNIYRLMQHTAFLNSGFLGLAVMLVLAGLGFKISIVPFHQWTPDVYEGAPTPITAFLSVGSKAAAFAALLRVFSVALPTYGWVTILAGLAAVTMTLGNLVALSQQNIKRMLAYSSIAHAGYMLIGVVAQGSNPAGPWSGQGAVLFYLFAYTFTNMGAFAVAIGVERALGSDAIPDYAGLSSRAPFSAFAMAVFMLSLTGIPPTALFFGKFFLFAAAINTGFLWLAVVGILNSVVSLFYYAGVIRAMYQMPAPDGAPALPETSLVRTLLTVTVAVTVFIVFFLERVISVVTGAATLGRY</sequence>
<evidence type="ECO:0000313" key="9">
    <source>
        <dbReference type="Proteomes" id="UP000318509"/>
    </source>
</evidence>
<comment type="similarity">
    <text evidence="5">Belongs to the complex I subunit 2 family.</text>
</comment>
<evidence type="ECO:0000256" key="4">
    <source>
        <dbReference type="ARBA" id="ARBA00023136"/>
    </source>
</evidence>
<evidence type="ECO:0000256" key="2">
    <source>
        <dbReference type="ARBA" id="ARBA00022692"/>
    </source>
</evidence>
<feature type="transmembrane region" description="Helical" evidence="5">
    <location>
        <begin position="369"/>
        <end position="392"/>
    </location>
</feature>
<dbReference type="GO" id="GO:0050136">
    <property type="term" value="F:NADH dehydrogenase (quinone) (non-electrogenic) activity"/>
    <property type="evidence" value="ECO:0007669"/>
    <property type="project" value="UniProtKB-UniRule"/>
</dbReference>
<feature type="transmembrane region" description="Helical" evidence="5">
    <location>
        <begin position="447"/>
        <end position="466"/>
    </location>
</feature>
<dbReference type="GO" id="GO:0008137">
    <property type="term" value="F:NADH dehydrogenase (ubiquinone) activity"/>
    <property type="evidence" value="ECO:0007669"/>
    <property type="project" value="InterPro"/>
</dbReference>
<keyword evidence="3 5" id="KW-1133">Transmembrane helix</keyword>
<dbReference type="Proteomes" id="UP000318509">
    <property type="component" value="Unassembled WGS sequence"/>
</dbReference>
<accession>A0A537JZL9</accession>
<dbReference type="AlphaFoldDB" id="A0A537JZL9"/>
<dbReference type="EMBL" id="VBAK01000137">
    <property type="protein sequence ID" value="TMI88666.1"/>
    <property type="molecule type" value="Genomic_DNA"/>
</dbReference>
<dbReference type="Pfam" id="PF00361">
    <property type="entry name" value="Proton_antipo_M"/>
    <property type="match status" value="1"/>
</dbReference>
<comment type="function">
    <text evidence="5">NDH-1 shuttles electrons from NADH, via FMN and iron-sulfur (Fe-S) centers, to quinones in the respiratory chain. The immediate electron acceptor for the enzyme in this species is believed to be ubiquinone. Couples the redox reaction to proton translocation (for every two electrons transferred, four hydrogen ions are translocated across the cytoplasmic membrane), and thus conserves the redox energy in a proton gradient.</text>
</comment>
<keyword evidence="2 5" id="KW-0812">Transmembrane</keyword>
<evidence type="ECO:0000256" key="6">
    <source>
        <dbReference type="RuleBase" id="RU000320"/>
    </source>
</evidence>
<gene>
    <name evidence="5" type="primary">nuoN</name>
    <name evidence="8" type="ORF">E6H00_12225</name>
</gene>
<keyword evidence="5" id="KW-1003">Cell membrane</keyword>
<dbReference type="InterPro" id="IPR001750">
    <property type="entry name" value="ND/Mrp_TM"/>
</dbReference>
<dbReference type="GO" id="GO:0012505">
    <property type="term" value="C:endomembrane system"/>
    <property type="evidence" value="ECO:0007669"/>
    <property type="project" value="UniProtKB-SubCell"/>
</dbReference>
<feature type="transmembrane region" description="Helical" evidence="5">
    <location>
        <begin position="106"/>
        <end position="123"/>
    </location>
</feature>
<feature type="transmembrane region" description="Helical" evidence="5">
    <location>
        <begin position="194"/>
        <end position="215"/>
    </location>
</feature>
<keyword evidence="5" id="KW-1278">Translocase</keyword>
<feature type="transmembrane region" description="Helical" evidence="5">
    <location>
        <begin position="72"/>
        <end position="94"/>
    </location>
</feature>
<comment type="catalytic activity">
    <reaction evidence="5">
        <text>a quinone + NADH + 5 H(+)(in) = a quinol + NAD(+) + 4 H(+)(out)</text>
        <dbReference type="Rhea" id="RHEA:57888"/>
        <dbReference type="ChEBI" id="CHEBI:15378"/>
        <dbReference type="ChEBI" id="CHEBI:24646"/>
        <dbReference type="ChEBI" id="CHEBI:57540"/>
        <dbReference type="ChEBI" id="CHEBI:57945"/>
        <dbReference type="ChEBI" id="CHEBI:132124"/>
    </reaction>
</comment>
<feature type="transmembrane region" description="Helical" evidence="5">
    <location>
        <begin position="35"/>
        <end position="52"/>
    </location>
</feature>
<keyword evidence="5" id="KW-0813">Transport</keyword>
<evidence type="ECO:0000256" key="5">
    <source>
        <dbReference type="HAMAP-Rule" id="MF_00445"/>
    </source>
</evidence>
<dbReference type="EC" id="7.1.1.-" evidence="5"/>
<keyword evidence="5" id="KW-0520">NAD</keyword>
<dbReference type="GO" id="GO:0048038">
    <property type="term" value="F:quinone binding"/>
    <property type="evidence" value="ECO:0007669"/>
    <property type="project" value="UniProtKB-KW"/>
</dbReference>
<keyword evidence="5" id="KW-0874">Quinone</keyword>
<dbReference type="HAMAP" id="MF_00445">
    <property type="entry name" value="NDH1_NuoN_1"/>
    <property type="match status" value="1"/>
</dbReference>
<reference evidence="8 9" key="1">
    <citation type="journal article" date="2019" name="Nat. Microbiol.">
        <title>Mediterranean grassland soil C-N compound turnover is dependent on rainfall and depth, and is mediated by genomically divergent microorganisms.</title>
        <authorList>
            <person name="Diamond S."/>
            <person name="Andeer P.F."/>
            <person name="Li Z."/>
            <person name="Crits-Christoph A."/>
            <person name="Burstein D."/>
            <person name="Anantharaman K."/>
            <person name="Lane K.R."/>
            <person name="Thomas B.C."/>
            <person name="Pan C."/>
            <person name="Northen T.R."/>
            <person name="Banfield J.F."/>
        </authorList>
    </citation>
    <scope>NUCLEOTIDE SEQUENCE [LARGE SCALE GENOMIC DNA]</scope>
    <source>
        <strain evidence="8">NP_3</strain>
    </source>
</reference>
<feature type="transmembrane region" description="Helical" evidence="5">
    <location>
        <begin position="160"/>
        <end position="182"/>
    </location>
</feature>
<dbReference type="PANTHER" id="PTHR22773">
    <property type="entry name" value="NADH DEHYDROGENASE"/>
    <property type="match status" value="1"/>
</dbReference>
<comment type="subunit">
    <text evidence="5">NDH-1 is composed of 14 different subunits. Subunits NuoA, H, J, K, L, M, N constitute the membrane sector of the complex.</text>
</comment>
<dbReference type="NCBIfam" id="TIGR01770">
    <property type="entry name" value="NDH_I_N"/>
    <property type="match status" value="1"/>
</dbReference>
<keyword evidence="4 5" id="KW-0472">Membrane</keyword>